<feature type="region of interest" description="Disordered" evidence="1">
    <location>
        <begin position="349"/>
        <end position="377"/>
    </location>
</feature>
<evidence type="ECO:0000313" key="3">
    <source>
        <dbReference type="Proteomes" id="UP000218209"/>
    </source>
</evidence>
<reference evidence="2 3" key="1">
    <citation type="submission" date="2017-03" db="EMBL/GenBank/DDBJ databases">
        <title>WGS assembly of Porphyra umbilicalis.</title>
        <authorList>
            <person name="Brawley S.H."/>
            <person name="Blouin N.A."/>
            <person name="Ficko-Blean E."/>
            <person name="Wheeler G.L."/>
            <person name="Lohr M."/>
            <person name="Goodson H.V."/>
            <person name="Jenkins J.W."/>
            <person name="Blaby-Haas C.E."/>
            <person name="Helliwell K.E."/>
            <person name="Chan C."/>
            <person name="Marriage T."/>
            <person name="Bhattacharya D."/>
            <person name="Klein A.S."/>
            <person name="Badis Y."/>
            <person name="Brodie J."/>
            <person name="Cao Y."/>
            <person name="Collen J."/>
            <person name="Dittami S.M."/>
            <person name="Gachon C.M."/>
            <person name="Green B.R."/>
            <person name="Karpowicz S."/>
            <person name="Kim J.W."/>
            <person name="Kudahl U."/>
            <person name="Lin S."/>
            <person name="Michel G."/>
            <person name="Mittag M."/>
            <person name="Olson B.J."/>
            <person name="Pangilinan J."/>
            <person name="Peng Y."/>
            <person name="Qiu H."/>
            <person name="Shu S."/>
            <person name="Singer J.T."/>
            <person name="Smith A.G."/>
            <person name="Sprecher B.N."/>
            <person name="Wagner V."/>
            <person name="Wang W."/>
            <person name="Wang Z.-Y."/>
            <person name="Yan J."/>
            <person name="Yarish C."/>
            <person name="Zoeuner-Riek S."/>
            <person name="Zhuang Y."/>
            <person name="Zou Y."/>
            <person name="Lindquist E.A."/>
            <person name="Grimwood J."/>
            <person name="Barry K."/>
            <person name="Rokhsar D.S."/>
            <person name="Schmutz J."/>
            <person name="Stiller J.W."/>
            <person name="Grossman A.R."/>
            <person name="Prochnik S.E."/>
        </authorList>
    </citation>
    <scope>NUCLEOTIDE SEQUENCE [LARGE SCALE GENOMIC DNA]</scope>
    <source>
        <strain evidence="2">4086291</strain>
    </source>
</reference>
<feature type="region of interest" description="Disordered" evidence="1">
    <location>
        <begin position="44"/>
        <end position="82"/>
    </location>
</feature>
<gene>
    <name evidence="2" type="ORF">BU14_0306s0001</name>
</gene>
<organism evidence="2 3">
    <name type="scientific">Porphyra umbilicalis</name>
    <name type="common">Purple laver</name>
    <name type="synonym">Red alga</name>
    <dbReference type="NCBI Taxonomy" id="2786"/>
    <lineage>
        <taxon>Eukaryota</taxon>
        <taxon>Rhodophyta</taxon>
        <taxon>Bangiophyceae</taxon>
        <taxon>Bangiales</taxon>
        <taxon>Bangiaceae</taxon>
        <taxon>Porphyra</taxon>
    </lineage>
</organism>
<feature type="region of interest" description="Disordered" evidence="1">
    <location>
        <begin position="526"/>
        <end position="575"/>
    </location>
</feature>
<sequence length="575" mass="60581">MGTITRLPSLDGDDEYEIALFLQNDNNHFPPAIIMRQRESVGSGHADEIISDGGTGQRVVAPSTADDATGTQGGDGAPTGWPNEPSVLVAAADDTMVIDAAPPAIGPTVFDLVAAVAAAAEALAVDPHLVWRFTAAGALEYDQSDADELGIASPNGGMRSADDDDDEDGNEWGRFASFLDAWIALHPAATGNVHATGMGGPFATQPPRPSFHHSPPPSTTEFLCSCAVASTIAVAARRAARHRDPGPYAPPPPGTGAALLVDAYGHHMGQAGATAPPPNWAAAAAWHAHVNEPLLTPWVRHQAEQVRPSAPERPRHLAPASDGTVAAAEAAVAPALPIAVAASAARIHQLPRHQVPRTRRSERAMQADARSQKRRRDRKVACDAGLYSPLTYEQEAAVERAAREAEHKAYEVFMKSPVTARYKSGLPLAAGKTGASAVANVDARLRAARADVEWSVDSAAHAAAVEILTAVKKETKKLKTVRSRYIREAYHETKRAKALELRRELCQACGGTEPVNGGVVTGPASRRICSTSRPGGQHGSGPSHSVRHVAPRGTAVENTHGSPTDDEEMATPRRP</sequence>
<dbReference type="EMBL" id="KV918961">
    <property type="protein sequence ID" value="OSX74121.1"/>
    <property type="molecule type" value="Genomic_DNA"/>
</dbReference>
<name>A0A1X6NZS6_PORUM</name>
<proteinExistence type="predicted"/>
<protein>
    <submittedName>
        <fullName evidence="2">Uncharacterized protein</fullName>
    </submittedName>
</protein>
<accession>A0A1X6NZS6</accession>
<feature type="compositionally biased region" description="Low complexity" evidence="1">
    <location>
        <begin position="532"/>
        <end position="544"/>
    </location>
</feature>
<evidence type="ECO:0000313" key="2">
    <source>
        <dbReference type="EMBL" id="OSX74121.1"/>
    </source>
</evidence>
<dbReference type="AlphaFoldDB" id="A0A1X6NZS6"/>
<keyword evidence="3" id="KW-1185">Reference proteome</keyword>
<dbReference type="Proteomes" id="UP000218209">
    <property type="component" value="Unassembled WGS sequence"/>
</dbReference>
<feature type="compositionally biased region" description="Basic residues" evidence="1">
    <location>
        <begin position="349"/>
        <end position="358"/>
    </location>
</feature>
<feature type="region of interest" description="Disordered" evidence="1">
    <location>
        <begin position="147"/>
        <end position="171"/>
    </location>
</feature>
<evidence type="ECO:0000256" key="1">
    <source>
        <dbReference type="SAM" id="MobiDB-lite"/>
    </source>
</evidence>